<keyword evidence="2" id="KW-1185">Reference proteome</keyword>
<sequence>MPDVGFVVPGVGTQCRSASEGSLRFPYSRCAAEGAVRRSAPSDQTSATATVPARLEHVMRATRIVCVSGEIPRMSGSAAGLPSLFASSADRLSCRCIVGSTARRSARIARFTYVGLGPAGTSCRGSSTTRLVGRGRSPRLWTSFIRRRFSNATGTAAISVAKSAGGTRRFLIPQPRQSTI</sequence>
<name>A0A159B6A5_9CAUD</name>
<reference evidence="1 2" key="1">
    <citation type="submission" date="2015-04" db="EMBL/GenBank/DDBJ databases">
        <title>Locating and activating molecular 'time bombs': can Mycolata prophages be selectively induced en masse to biologically control activated sludge foaming?</title>
        <authorList>
            <person name="Dyson Z.A."/>
            <person name="Brown T.L."/>
            <person name="Farrar B."/>
            <person name="Doyle S."/>
            <person name="Tucci J."/>
            <person name="Seviour R.J."/>
            <person name="Petrovski S."/>
        </authorList>
    </citation>
    <scope>NUCLEOTIDE SEQUENCE [LARGE SCALE GENOMIC DNA]</scope>
</reference>
<dbReference type="Proteomes" id="UP000201404">
    <property type="component" value="Genome"/>
</dbReference>
<dbReference type="RefSeq" id="YP_009324393.1">
    <property type="nucleotide sequence ID" value="NC_031936.1"/>
</dbReference>
<dbReference type="GeneID" id="30309398"/>
<accession>A0A159B6A5</accession>
<evidence type="ECO:0000313" key="1">
    <source>
        <dbReference type="EMBL" id="AKJ72017.1"/>
    </source>
</evidence>
<dbReference type="KEGG" id="vg:30309398"/>
<gene>
    <name evidence="1" type="ORF">GAL1_1</name>
</gene>
<organism evidence="1 2">
    <name type="scientific">Gordonia phage GAL1</name>
    <dbReference type="NCBI Taxonomy" id="1647469"/>
    <lineage>
        <taxon>Viruses</taxon>
        <taxon>Duplodnaviria</taxon>
        <taxon>Heunggongvirae</taxon>
        <taxon>Uroviricota</taxon>
        <taxon>Caudoviricetes</taxon>
        <taxon>Galunavirus</taxon>
        <taxon>Galunavirus GAL1</taxon>
    </lineage>
</organism>
<dbReference type="EMBL" id="KR053194">
    <property type="protein sequence ID" value="AKJ72017.1"/>
    <property type="molecule type" value="Genomic_DNA"/>
</dbReference>
<proteinExistence type="predicted"/>
<evidence type="ECO:0000313" key="2">
    <source>
        <dbReference type="Proteomes" id="UP000201404"/>
    </source>
</evidence>
<protein>
    <submittedName>
        <fullName evidence="1">Uncharacterized protein</fullName>
    </submittedName>
</protein>